<comment type="caution">
    <text evidence="2">The sequence shown here is derived from an EMBL/GenBank/DDBJ whole genome shotgun (WGS) entry which is preliminary data.</text>
</comment>
<organism evidence="2 3">
    <name type="scientific">Tissierella simiarum</name>
    <dbReference type="NCBI Taxonomy" id="2841534"/>
    <lineage>
        <taxon>Bacteria</taxon>
        <taxon>Bacillati</taxon>
        <taxon>Bacillota</taxon>
        <taxon>Tissierellia</taxon>
        <taxon>Tissierellales</taxon>
        <taxon>Tissierellaceae</taxon>
        <taxon>Tissierella</taxon>
    </lineage>
</organism>
<keyword evidence="3" id="KW-1185">Reference proteome</keyword>
<gene>
    <name evidence="2" type="ORF">KQI42_16190</name>
</gene>
<proteinExistence type="predicted"/>
<dbReference type="RefSeq" id="WP_216521263.1">
    <property type="nucleotide sequence ID" value="NZ_JAHLPM010000016.1"/>
</dbReference>
<sequence length="222" mass="26075">MILTGIIIARASFTSVATKERANTFEGNIQLFNKEIAEQEQKNKEEKARQYSIYSKYELTYDQEKDRFFYNGKLVRFFADKLDKSGFYNSFSYADGDVDLRGIRNEKYELVGVEPVSQKEYDHRTDKIKTSFKNISDVIQENVNDDLKNDDVIIEVSDQNYVDDSLNSYIKYGISYDKEIKVWMYKDRPINFLYDEYNIAGISLEVIRDTNGRIEKIVEVIQ</sequence>
<reference evidence="2 3" key="1">
    <citation type="submission" date="2021-06" db="EMBL/GenBank/DDBJ databases">
        <authorList>
            <person name="Sun Q."/>
            <person name="Li D."/>
        </authorList>
    </citation>
    <scope>NUCLEOTIDE SEQUENCE [LARGE SCALE GENOMIC DNA]</scope>
    <source>
        <strain evidence="2 3">MSJ-40</strain>
    </source>
</reference>
<evidence type="ECO:0000256" key="1">
    <source>
        <dbReference type="SAM" id="Coils"/>
    </source>
</evidence>
<keyword evidence="1" id="KW-0175">Coiled coil</keyword>
<accession>A0ABS6EAV1</accession>
<name>A0ABS6EAV1_9FIRM</name>
<dbReference type="EMBL" id="JAHLPM010000016">
    <property type="protein sequence ID" value="MBU5439555.1"/>
    <property type="molecule type" value="Genomic_DNA"/>
</dbReference>
<feature type="coiled-coil region" evidence="1">
    <location>
        <begin position="22"/>
        <end position="49"/>
    </location>
</feature>
<evidence type="ECO:0000313" key="3">
    <source>
        <dbReference type="Proteomes" id="UP000749471"/>
    </source>
</evidence>
<dbReference type="Proteomes" id="UP000749471">
    <property type="component" value="Unassembled WGS sequence"/>
</dbReference>
<evidence type="ECO:0000313" key="2">
    <source>
        <dbReference type="EMBL" id="MBU5439555.1"/>
    </source>
</evidence>
<protein>
    <submittedName>
        <fullName evidence="2">Uncharacterized protein</fullName>
    </submittedName>
</protein>